<feature type="domain" description="Thiamine pyrophosphate enzyme N-terminal TPP-binding" evidence="6">
    <location>
        <begin position="1"/>
        <end position="116"/>
    </location>
</feature>
<dbReference type="AlphaFoldDB" id="A0A6F8PJN7"/>
<reference evidence="8" key="1">
    <citation type="submission" date="2019-11" db="EMBL/GenBank/DDBJ databases">
        <title>Isolation and characterization of two novel species in the genus Thiomicrorhabdus.</title>
        <authorList>
            <person name="Mochizuki J."/>
            <person name="Kojima H."/>
            <person name="Fukui M."/>
        </authorList>
    </citation>
    <scope>NUCLEOTIDE SEQUENCE [LARGE SCALE GENOMIC DNA]</scope>
    <source>
        <strain evidence="8">AkT22</strain>
    </source>
</reference>
<dbReference type="InterPro" id="IPR029035">
    <property type="entry name" value="DHS-like_NAD/FAD-binding_dom"/>
</dbReference>
<proteinExistence type="inferred from homology"/>
<dbReference type="GO" id="GO:0009097">
    <property type="term" value="P:isoleucine biosynthetic process"/>
    <property type="evidence" value="ECO:0007669"/>
    <property type="project" value="TreeGrafter"/>
</dbReference>
<evidence type="ECO:0000259" key="4">
    <source>
        <dbReference type="Pfam" id="PF00205"/>
    </source>
</evidence>
<dbReference type="InterPro" id="IPR012000">
    <property type="entry name" value="Thiamin_PyroP_enz_cen_dom"/>
</dbReference>
<dbReference type="GO" id="GO:0000287">
    <property type="term" value="F:magnesium ion binding"/>
    <property type="evidence" value="ECO:0007669"/>
    <property type="project" value="InterPro"/>
</dbReference>
<dbReference type="InterPro" id="IPR045229">
    <property type="entry name" value="TPP_enz"/>
</dbReference>
<dbReference type="Pfam" id="PF02775">
    <property type="entry name" value="TPP_enzyme_C"/>
    <property type="match status" value="1"/>
</dbReference>
<protein>
    <submittedName>
        <fullName evidence="7">Acetolactate synthase</fullName>
    </submittedName>
</protein>
<dbReference type="GO" id="GO:0009099">
    <property type="term" value="P:L-valine biosynthetic process"/>
    <property type="evidence" value="ECO:0007669"/>
    <property type="project" value="TreeGrafter"/>
</dbReference>
<dbReference type="NCBIfam" id="NF006378">
    <property type="entry name" value="PRK08617.1"/>
    <property type="match status" value="1"/>
</dbReference>
<dbReference type="GO" id="GO:0030976">
    <property type="term" value="F:thiamine pyrophosphate binding"/>
    <property type="evidence" value="ECO:0007669"/>
    <property type="project" value="InterPro"/>
</dbReference>
<dbReference type="Pfam" id="PF02776">
    <property type="entry name" value="TPP_enzyme_N"/>
    <property type="match status" value="1"/>
</dbReference>
<dbReference type="InterPro" id="IPR012001">
    <property type="entry name" value="Thiamin_PyroP_enz_TPP-bd_dom"/>
</dbReference>
<dbReference type="InterPro" id="IPR000399">
    <property type="entry name" value="TPP-bd_CS"/>
</dbReference>
<dbReference type="KEGG" id="tzo:THMIRHAT_00580"/>
<evidence type="ECO:0000259" key="6">
    <source>
        <dbReference type="Pfam" id="PF02776"/>
    </source>
</evidence>
<evidence type="ECO:0000259" key="5">
    <source>
        <dbReference type="Pfam" id="PF02775"/>
    </source>
</evidence>
<dbReference type="CDD" id="cd07035">
    <property type="entry name" value="TPP_PYR_POX_like"/>
    <property type="match status" value="1"/>
</dbReference>
<evidence type="ECO:0000256" key="3">
    <source>
        <dbReference type="RuleBase" id="RU362132"/>
    </source>
</evidence>
<organism evidence="7 8">
    <name type="scientific">Thiosulfativibrio zosterae</name>
    <dbReference type="NCBI Taxonomy" id="2675053"/>
    <lineage>
        <taxon>Bacteria</taxon>
        <taxon>Pseudomonadati</taxon>
        <taxon>Pseudomonadota</taxon>
        <taxon>Gammaproteobacteria</taxon>
        <taxon>Thiotrichales</taxon>
        <taxon>Piscirickettsiaceae</taxon>
        <taxon>Thiosulfativibrio</taxon>
    </lineage>
</organism>
<dbReference type="SUPFAM" id="SSF52518">
    <property type="entry name" value="Thiamin diphosphate-binding fold (THDP-binding)"/>
    <property type="match status" value="2"/>
</dbReference>
<dbReference type="EMBL" id="AP021888">
    <property type="protein sequence ID" value="BBP42312.1"/>
    <property type="molecule type" value="Genomic_DNA"/>
</dbReference>
<dbReference type="SUPFAM" id="SSF52467">
    <property type="entry name" value="DHS-like NAD/FAD-binding domain"/>
    <property type="match status" value="1"/>
</dbReference>
<dbReference type="Gene3D" id="3.40.50.1220">
    <property type="entry name" value="TPP-binding domain"/>
    <property type="match status" value="1"/>
</dbReference>
<dbReference type="RefSeq" id="WP_173289618.1">
    <property type="nucleotide sequence ID" value="NZ_AP021888.1"/>
</dbReference>
<keyword evidence="8" id="KW-1185">Reference proteome</keyword>
<dbReference type="PROSITE" id="PS00187">
    <property type="entry name" value="TPP_ENZYMES"/>
    <property type="match status" value="1"/>
</dbReference>
<dbReference type="GO" id="GO:0005948">
    <property type="term" value="C:acetolactate synthase complex"/>
    <property type="evidence" value="ECO:0007669"/>
    <property type="project" value="TreeGrafter"/>
</dbReference>
<dbReference type="PANTHER" id="PTHR18968">
    <property type="entry name" value="THIAMINE PYROPHOSPHATE ENZYMES"/>
    <property type="match status" value="1"/>
</dbReference>
<evidence type="ECO:0000313" key="8">
    <source>
        <dbReference type="Proteomes" id="UP000501466"/>
    </source>
</evidence>
<dbReference type="NCBIfam" id="NF006187">
    <property type="entry name" value="PRK08322.1"/>
    <property type="match status" value="1"/>
</dbReference>
<feature type="domain" description="Thiamine pyrophosphate enzyme TPP-binding" evidence="5">
    <location>
        <begin position="379"/>
        <end position="525"/>
    </location>
</feature>
<evidence type="ECO:0000313" key="7">
    <source>
        <dbReference type="EMBL" id="BBP42312.1"/>
    </source>
</evidence>
<dbReference type="Pfam" id="PF00205">
    <property type="entry name" value="TPP_enzyme_M"/>
    <property type="match status" value="1"/>
</dbReference>
<gene>
    <name evidence="7" type="primary">ilvB</name>
    <name evidence="7" type="ORF">THMIRHAT_00580</name>
</gene>
<dbReference type="InterPro" id="IPR029061">
    <property type="entry name" value="THDP-binding"/>
</dbReference>
<dbReference type="Gene3D" id="3.40.50.970">
    <property type="match status" value="2"/>
</dbReference>
<dbReference type="GO" id="GO:0050660">
    <property type="term" value="F:flavin adenine dinucleotide binding"/>
    <property type="evidence" value="ECO:0007669"/>
    <property type="project" value="TreeGrafter"/>
</dbReference>
<accession>A0A6F8PJN7</accession>
<dbReference type="Proteomes" id="UP000501466">
    <property type="component" value="Chromosome"/>
</dbReference>
<comment type="similarity">
    <text evidence="1 3">Belongs to the TPP enzyme family.</text>
</comment>
<evidence type="ECO:0000256" key="1">
    <source>
        <dbReference type="ARBA" id="ARBA00007812"/>
    </source>
</evidence>
<keyword evidence="2 3" id="KW-0786">Thiamine pyrophosphate</keyword>
<sequence length="548" mass="60016">MKAAKLFVKCLENEGVEYIFGIPGEENLDIMDALLDSNIQFITTRHEQGAAFMADVYGRLTGKAGVCMSTLGPGATNLVTGVADANMDNAPLVAIAGQAATTRLHKESHQVVDLVSMFKPITKYATQILEPETIPEVVRKAFKLAEAEKPGATFIDFPENIAEMDSDELPLPTSANRLTMADADLLKQAADLIKNAKYPLILAGNGAVRAHAREDILAFTQRHAIPVVNTFMAKGIIPFFKNSMAMGTAGLQKGDYENGGFKQADVVICVGFDMVEYHPHLWNPSRSHTIIHIDTKKSEVDNSYIPAVELIGNIGRNLVALGEMIEEPIAPSFTEFPLRDAMIAEMNRCANSDAWPMLPQKIIWDLRTAMKKADIAISDVGAHKMWMARLFRCDEPNTCIISNGFAGMGIAVPGAVAAKLAYPDKGVVAVTGDAGFMMNSQEIETALRCQTPIVILIWNDSQYGLIEWKQKRRFGRSAFIDFKNPDFVTYAQSFGAIGVRITEAKQLLPELQKALKANTVTVIDCPVDYSENDQLTKLLGNVLSEIED</sequence>
<dbReference type="InterPro" id="IPR011766">
    <property type="entry name" value="TPP_enzyme_TPP-bd"/>
</dbReference>
<dbReference type="GO" id="GO:0003984">
    <property type="term" value="F:acetolactate synthase activity"/>
    <property type="evidence" value="ECO:0007669"/>
    <property type="project" value="TreeGrafter"/>
</dbReference>
<evidence type="ECO:0000256" key="2">
    <source>
        <dbReference type="ARBA" id="ARBA00023052"/>
    </source>
</evidence>
<dbReference type="CDD" id="cd02010">
    <property type="entry name" value="TPP_ALS"/>
    <property type="match status" value="1"/>
</dbReference>
<dbReference type="FunFam" id="3.40.50.970:FF:000007">
    <property type="entry name" value="Acetolactate synthase"/>
    <property type="match status" value="1"/>
</dbReference>
<feature type="domain" description="Thiamine pyrophosphate enzyme central" evidence="4">
    <location>
        <begin position="186"/>
        <end position="321"/>
    </location>
</feature>
<name>A0A6F8PJN7_9GAMM</name>
<dbReference type="PANTHER" id="PTHR18968:SF129">
    <property type="entry name" value="ACETOLACTATE SYNTHASE"/>
    <property type="match status" value="1"/>
</dbReference>